<proteinExistence type="predicted"/>
<dbReference type="EMBL" id="CP104068">
    <property type="protein sequence ID" value="WAH44837.1"/>
    <property type="molecule type" value="Genomic_DNA"/>
</dbReference>
<evidence type="ECO:0008006" key="3">
    <source>
        <dbReference type="Google" id="ProtNLM"/>
    </source>
</evidence>
<reference evidence="1" key="1">
    <citation type="submission" date="2022-08" db="EMBL/GenBank/DDBJ databases">
        <title>Alicyclobacillus fastidiosus DSM 17978, complete genome.</title>
        <authorList>
            <person name="Wang Q."/>
            <person name="Cai R."/>
            <person name="Wang Z."/>
        </authorList>
    </citation>
    <scope>NUCLEOTIDE SEQUENCE</scope>
    <source>
        <strain evidence="1">DSM 17978</strain>
        <plasmid evidence="1">unnamed1</plasmid>
    </source>
</reference>
<geneLocation type="plasmid" evidence="1 2">
    <name>unnamed1</name>
</geneLocation>
<keyword evidence="2" id="KW-1185">Reference proteome</keyword>
<accession>A0ABY6ZPR3</accession>
<sequence>MSPKSISIRLPDEAKRLLESVCFVTGHFQVDVLVQGLNMYVESLSDDVRAKVEQAMTIRGETEE</sequence>
<keyword evidence="1" id="KW-0614">Plasmid</keyword>
<organism evidence="1 2">
    <name type="scientific">Alicyclobacillus fastidiosus</name>
    <dbReference type="NCBI Taxonomy" id="392011"/>
    <lineage>
        <taxon>Bacteria</taxon>
        <taxon>Bacillati</taxon>
        <taxon>Bacillota</taxon>
        <taxon>Bacilli</taxon>
        <taxon>Bacillales</taxon>
        <taxon>Alicyclobacillaceae</taxon>
        <taxon>Alicyclobacillus</taxon>
    </lineage>
</organism>
<gene>
    <name evidence="1" type="ORF">NZD89_28700</name>
</gene>
<name>A0ABY6ZPR3_9BACL</name>
<protein>
    <recommendedName>
        <fullName evidence="3">CopG family transcriptional regulator</fullName>
    </recommendedName>
</protein>
<dbReference type="Proteomes" id="UP001164761">
    <property type="component" value="Plasmid unnamed1"/>
</dbReference>
<evidence type="ECO:0000313" key="2">
    <source>
        <dbReference type="Proteomes" id="UP001164761"/>
    </source>
</evidence>
<evidence type="ECO:0000313" key="1">
    <source>
        <dbReference type="EMBL" id="WAH44837.1"/>
    </source>
</evidence>
<dbReference type="RefSeq" id="WP_268008709.1">
    <property type="nucleotide sequence ID" value="NZ_CP104068.1"/>
</dbReference>